<dbReference type="PROSITE" id="PS50995">
    <property type="entry name" value="HTH_MARR_2"/>
    <property type="match status" value="1"/>
</dbReference>
<keyword evidence="7" id="KW-1185">Reference proteome</keyword>
<dbReference type="InterPro" id="IPR036390">
    <property type="entry name" value="WH_DNA-bd_sf"/>
</dbReference>
<protein>
    <submittedName>
        <fullName evidence="6">MarR family winged helix-turn-helix transcriptional regulator</fullName>
    </submittedName>
</protein>
<keyword evidence="3" id="KW-0804">Transcription</keyword>
<gene>
    <name evidence="6" type="ORF">ACFPJ4_00855</name>
</gene>
<proteinExistence type="predicted"/>
<reference evidence="7" key="1">
    <citation type="journal article" date="2019" name="Int. J. Syst. Evol. Microbiol.">
        <title>The Global Catalogue of Microorganisms (GCM) 10K type strain sequencing project: providing services to taxonomists for standard genome sequencing and annotation.</title>
        <authorList>
            <consortium name="The Broad Institute Genomics Platform"/>
            <consortium name="The Broad Institute Genome Sequencing Center for Infectious Disease"/>
            <person name="Wu L."/>
            <person name="Ma J."/>
        </authorList>
    </citation>
    <scope>NUCLEOTIDE SEQUENCE [LARGE SCALE GENOMIC DNA]</scope>
    <source>
        <strain evidence="7">CGMCC 4.6997</strain>
    </source>
</reference>
<keyword evidence="1" id="KW-0805">Transcription regulation</keyword>
<dbReference type="InterPro" id="IPR000835">
    <property type="entry name" value="HTH_MarR-typ"/>
</dbReference>
<evidence type="ECO:0000256" key="2">
    <source>
        <dbReference type="ARBA" id="ARBA00023125"/>
    </source>
</evidence>
<evidence type="ECO:0000313" key="7">
    <source>
        <dbReference type="Proteomes" id="UP001596039"/>
    </source>
</evidence>
<organism evidence="6 7">
    <name type="scientific">Lysinimonas soli</name>
    <dbReference type="NCBI Taxonomy" id="1074233"/>
    <lineage>
        <taxon>Bacteria</taxon>
        <taxon>Bacillati</taxon>
        <taxon>Actinomycetota</taxon>
        <taxon>Actinomycetes</taxon>
        <taxon>Micrococcales</taxon>
        <taxon>Microbacteriaceae</taxon>
        <taxon>Lysinimonas</taxon>
    </lineage>
</organism>
<evidence type="ECO:0000259" key="5">
    <source>
        <dbReference type="PROSITE" id="PS50995"/>
    </source>
</evidence>
<dbReference type="PANTHER" id="PTHR33164">
    <property type="entry name" value="TRANSCRIPTIONAL REGULATOR, MARR FAMILY"/>
    <property type="match status" value="1"/>
</dbReference>
<dbReference type="EMBL" id="JBHSMG010000001">
    <property type="protein sequence ID" value="MFC5500781.1"/>
    <property type="molecule type" value="Genomic_DNA"/>
</dbReference>
<accession>A0ABW0NK65</accession>
<evidence type="ECO:0000256" key="4">
    <source>
        <dbReference type="SAM" id="MobiDB-lite"/>
    </source>
</evidence>
<feature type="domain" description="HTH marR-type" evidence="5">
    <location>
        <begin position="44"/>
        <end position="177"/>
    </location>
</feature>
<dbReference type="Proteomes" id="UP001596039">
    <property type="component" value="Unassembled WGS sequence"/>
</dbReference>
<dbReference type="PANTHER" id="PTHR33164:SF101">
    <property type="entry name" value="TRANSCRIPTIONAL REPRESSOR MPRA"/>
    <property type="match status" value="1"/>
</dbReference>
<keyword evidence="2" id="KW-0238">DNA-binding</keyword>
<feature type="region of interest" description="Disordered" evidence="4">
    <location>
        <begin position="1"/>
        <end position="22"/>
    </location>
</feature>
<dbReference type="InterPro" id="IPR039422">
    <property type="entry name" value="MarR/SlyA-like"/>
</dbReference>
<dbReference type="Gene3D" id="1.10.10.10">
    <property type="entry name" value="Winged helix-like DNA-binding domain superfamily/Winged helix DNA-binding domain"/>
    <property type="match status" value="1"/>
</dbReference>
<dbReference type="SUPFAM" id="SSF46785">
    <property type="entry name" value="Winged helix' DNA-binding domain"/>
    <property type="match status" value="1"/>
</dbReference>
<dbReference type="InterPro" id="IPR036388">
    <property type="entry name" value="WH-like_DNA-bd_sf"/>
</dbReference>
<name>A0ABW0NK65_9MICO</name>
<dbReference type="RefSeq" id="WP_386738394.1">
    <property type="nucleotide sequence ID" value="NZ_JBHSMG010000001.1"/>
</dbReference>
<dbReference type="Pfam" id="PF12802">
    <property type="entry name" value="MarR_2"/>
    <property type="match status" value="1"/>
</dbReference>
<evidence type="ECO:0000256" key="1">
    <source>
        <dbReference type="ARBA" id="ARBA00023015"/>
    </source>
</evidence>
<evidence type="ECO:0000313" key="6">
    <source>
        <dbReference type="EMBL" id="MFC5500781.1"/>
    </source>
</evidence>
<sequence length="189" mass="20362">MTPRPLTPSRTGGAVADPTPLASDPIAEAHRQWQQHGWADAADGMAAVTSIMRAQQILSARVESALKPFELTFARFELLALLSFTRRGSLPMAKASARLQVHPTSVTNAVDRLEAAGLVRRVAHPTDGRATLVEITDEGRERVRAATAVLNASVFEQTGFSPDEVAQLNQLLHGFRRDAGDFAEPEAGD</sequence>
<dbReference type="SMART" id="SM00347">
    <property type="entry name" value="HTH_MARR"/>
    <property type="match status" value="1"/>
</dbReference>
<dbReference type="PROSITE" id="PS01117">
    <property type="entry name" value="HTH_MARR_1"/>
    <property type="match status" value="1"/>
</dbReference>
<dbReference type="InterPro" id="IPR023187">
    <property type="entry name" value="Tscrpt_reg_MarR-type_CS"/>
</dbReference>
<comment type="caution">
    <text evidence="6">The sequence shown here is derived from an EMBL/GenBank/DDBJ whole genome shotgun (WGS) entry which is preliminary data.</text>
</comment>
<evidence type="ECO:0000256" key="3">
    <source>
        <dbReference type="ARBA" id="ARBA00023163"/>
    </source>
</evidence>